<evidence type="ECO:0000313" key="2">
    <source>
        <dbReference type="Proteomes" id="UP001150941"/>
    </source>
</evidence>
<comment type="caution">
    <text evidence="1">The sequence shown here is derived from an EMBL/GenBank/DDBJ whole genome shotgun (WGS) entry which is preliminary data.</text>
</comment>
<gene>
    <name evidence="1" type="ORF">N7468_000062</name>
</gene>
<dbReference type="RefSeq" id="XP_058335390.1">
    <property type="nucleotide sequence ID" value="XM_058469359.1"/>
</dbReference>
<keyword evidence="2" id="KW-1185">Reference proteome</keyword>
<reference evidence="1" key="1">
    <citation type="submission" date="2022-11" db="EMBL/GenBank/DDBJ databases">
        <authorList>
            <person name="Petersen C."/>
        </authorList>
    </citation>
    <scope>NUCLEOTIDE SEQUENCE</scope>
    <source>
        <strain evidence="1">IBT 19713</strain>
    </source>
</reference>
<proteinExistence type="predicted"/>
<name>A0A9W9PJI7_9EURO</name>
<dbReference type="Proteomes" id="UP001150941">
    <property type="component" value="Unassembled WGS sequence"/>
</dbReference>
<dbReference type="EMBL" id="JAPQKS010000001">
    <property type="protein sequence ID" value="KAJ5248611.1"/>
    <property type="molecule type" value="Genomic_DNA"/>
</dbReference>
<sequence length="88" mass="9736">MAKRIYKSKTEKRKFGKQHQLQVLFLHESEGLSLKKAKGHDLLKYPEGSGMCRSLPGWSLTQREGIHAIIASGSSETGDGPIGRMAIQ</sequence>
<reference evidence="1" key="2">
    <citation type="journal article" date="2023" name="IMA Fungus">
        <title>Comparative genomic study of the Penicillium genus elucidates a diverse pangenome and 15 lateral gene transfer events.</title>
        <authorList>
            <person name="Petersen C."/>
            <person name="Sorensen T."/>
            <person name="Nielsen M.R."/>
            <person name="Sondergaard T.E."/>
            <person name="Sorensen J.L."/>
            <person name="Fitzpatrick D.A."/>
            <person name="Frisvad J.C."/>
            <person name="Nielsen K.L."/>
        </authorList>
    </citation>
    <scope>NUCLEOTIDE SEQUENCE</scope>
    <source>
        <strain evidence="1">IBT 19713</strain>
    </source>
</reference>
<protein>
    <submittedName>
        <fullName evidence="1">Uncharacterized protein</fullName>
    </submittedName>
</protein>
<dbReference type="GeneID" id="83196662"/>
<accession>A0A9W9PJI7</accession>
<organism evidence="1 2">
    <name type="scientific">Penicillium chermesinum</name>
    <dbReference type="NCBI Taxonomy" id="63820"/>
    <lineage>
        <taxon>Eukaryota</taxon>
        <taxon>Fungi</taxon>
        <taxon>Dikarya</taxon>
        <taxon>Ascomycota</taxon>
        <taxon>Pezizomycotina</taxon>
        <taxon>Eurotiomycetes</taxon>
        <taxon>Eurotiomycetidae</taxon>
        <taxon>Eurotiales</taxon>
        <taxon>Aspergillaceae</taxon>
        <taxon>Penicillium</taxon>
    </lineage>
</organism>
<evidence type="ECO:0000313" key="1">
    <source>
        <dbReference type="EMBL" id="KAJ5248611.1"/>
    </source>
</evidence>
<dbReference type="AlphaFoldDB" id="A0A9W9PJI7"/>